<proteinExistence type="predicted"/>
<evidence type="ECO:0000313" key="3">
    <source>
        <dbReference type="Proteomes" id="UP000249852"/>
    </source>
</evidence>
<feature type="region of interest" description="Disordered" evidence="1">
    <location>
        <begin position="34"/>
        <end position="60"/>
    </location>
</feature>
<evidence type="ECO:0000313" key="2">
    <source>
        <dbReference type="EMBL" id="RAS44693.1"/>
    </source>
</evidence>
<dbReference type="EMBL" id="QLTQ01000015">
    <property type="protein sequence ID" value="RAS44693.1"/>
    <property type="molecule type" value="Genomic_DNA"/>
</dbReference>
<sequence length="60" mass="6814">MKKKTKSLKAYEKPECNVIRIATEYVFCTSVRPDASNSSEAEDNTQWEIGLGRNNGEFEV</sequence>
<reference evidence="2 3" key="1">
    <citation type="submission" date="2018-06" db="EMBL/GenBank/DDBJ databases">
        <title>Genomic Encyclopedia of Archaeal and Bacterial Type Strains, Phase II (KMG-II): from individual species to whole genera.</title>
        <authorList>
            <person name="Goeker M."/>
        </authorList>
    </citation>
    <scope>NUCLEOTIDE SEQUENCE [LARGE SCALE GENOMIC DNA]</scope>
    <source>
        <strain evidence="2 3">DSM 18710</strain>
    </source>
</reference>
<comment type="caution">
    <text evidence="2">The sequence shown here is derived from an EMBL/GenBank/DDBJ whole genome shotgun (WGS) entry which is preliminary data.</text>
</comment>
<keyword evidence="3" id="KW-1185">Reference proteome</keyword>
<accession>A0ABX9DQ02</accession>
<gene>
    <name evidence="2" type="ORF">BC673_1152</name>
</gene>
<dbReference type="Proteomes" id="UP000249852">
    <property type="component" value="Unassembled WGS sequence"/>
</dbReference>
<dbReference type="RefSeq" id="WP_006044559.1">
    <property type="nucleotide sequence ID" value="NZ_QLTQ01000015.1"/>
</dbReference>
<organism evidence="2 3">
    <name type="scientific">Prevotella pallens</name>
    <dbReference type="NCBI Taxonomy" id="60133"/>
    <lineage>
        <taxon>Bacteria</taxon>
        <taxon>Pseudomonadati</taxon>
        <taxon>Bacteroidota</taxon>
        <taxon>Bacteroidia</taxon>
        <taxon>Bacteroidales</taxon>
        <taxon>Prevotellaceae</taxon>
        <taxon>Prevotella</taxon>
    </lineage>
</organism>
<protein>
    <submittedName>
        <fullName evidence="2">Uncharacterized protein</fullName>
    </submittedName>
</protein>
<evidence type="ECO:0000256" key="1">
    <source>
        <dbReference type="SAM" id="MobiDB-lite"/>
    </source>
</evidence>
<name>A0ABX9DQ02_9BACT</name>